<dbReference type="EMBL" id="CM035434">
    <property type="protein sequence ID" value="KAH7291643.1"/>
    <property type="molecule type" value="Genomic_DNA"/>
</dbReference>
<reference evidence="1" key="1">
    <citation type="submission" date="2021-08" db="EMBL/GenBank/DDBJ databases">
        <title>WGS assembly of Ceratopteris richardii.</title>
        <authorList>
            <person name="Marchant D.B."/>
            <person name="Chen G."/>
            <person name="Jenkins J."/>
            <person name="Shu S."/>
            <person name="Leebens-Mack J."/>
            <person name="Grimwood J."/>
            <person name="Schmutz J."/>
            <person name="Soltis P."/>
            <person name="Soltis D."/>
            <person name="Chen Z.-H."/>
        </authorList>
    </citation>
    <scope>NUCLEOTIDE SEQUENCE</scope>
    <source>
        <strain evidence="1">Whitten #5841</strain>
        <tissue evidence="1">Leaf</tissue>
    </source>
</reference>
<organism evidence="1 2">
    <name type="scientific">Ceratopteris richardii</name>
    <name type="common">Triangle waterfern</name>
    <dbReference type="NCBI Taxonomy" id="49495"/>
    <lineage>
        <taxon>Eukaryota</taxon>
        <taxon>Viridiplantae</taxon>
        <taxon>Streptophyta</taxon>
        <taxon>Embryophyta</taxon>
        <taxon>Tracheophyta</taxon>
        <taxon>Polypodiopsida</taxon>
        <taxon>Polypodiidae</taxon>
        <taxon>Polypodiales</taxon>
        <taxon>Pteridineae</taxon>
        <taxon>Pteridaceae</taxon>
        <taxon>Parkerioideae</taxon>
        <taxon>Ceratopteris</taxon>
    </lineage>
</organism>
<dbReference type="EMBL" id="CM035434">
    <property type="protein sequence ID" value="KAH7291641.1"/>
    <property type="molecule type" value="Genomic_DNA"/>
</dbReference>
<proteinExistence type="predicted"/>
<sequence length="566" mass="64852">MFDVCTAELEISKPSRSNDDTYCEKIILETKGVNFNIEDFHAQDCNRLKIQMMPFVGKANHKKNLDHALDGKLSFMSQAPLESQNALCSTSPSSDSCGVLPSFCYSMDMLSPPCLSSRNLPLETIPSELDAELHAYEEASSSMPQMIFCNPVYDCHNGRGNSESVARLGTFPCDTDEDQRASVFHGSASIRNHLDDYRELGSNNKSNGSFSQTGPHIVEHPDVRENAVHQKDASVIADSSKDSLQVAKLLKKMVSFQRMLDKLKKTIESSSIHVQEQVDICDTRLKDIETQLSEVKKKTYSDLEDLKGYVRQQPGGKNVNCCNHSIEEKLHSKMEECYLNFRNFQKEIESWISKLEEHLRRKVEDALAICREKYSRTIKEGIEKLEPHRILELGNPKKEMGVRLCPQENKKELELVVEEVLSKQLSHLLKTFFAEKDRESHQIKNDVRYLQNENEMNLKARVEVQKHSKTLSHLKRSLQNIRNEGIQVKLLADDIKKKTSFRFHDMRMSTDMFKLEVVECKNRILGLEKLISAEPNVDPRENVKNLHNLRMRPSPSKFDFSVSKRS</sequence>
<keyword evidence="2" id="KW-1185">Reference proteome</keyword>
<accession>A0A8T2R7Y6</accession>
<evidence type="ECO:0000313" key="1">
    <source>
        <dbReference type="EMBL" id="KAH7291643.1"/>
    </source>
</evidence>
<gene>
    <name evidence="1" type="ORF">KP509_29G025900</name>
</gene>
<dbReference type="OrthoDB" id="10603372at2759"/>
<name>A0A8T2R7Y6_CERRI</name>
<protein>
    <submittedName>
        <fullName evidence="1">Uncharacterized protein</fullName>
    </submittedName>
</protein>
<evidence type="ECO:0000313" key="2">
    <source>
        <dbReference type="Proteomes" id="UP000825935"/>
    </source>
</evidence>
<dbReference type="Proteomes" id="UP000825935">
    <property type="component" value="Chromosome 29"/>
</dbReference>
<dbReference type="AlphaFoldDB" id="A0A8T2R7Y6"/>
<comment type="caution">
    <text evidence="1">The sequence shown here is derived from an EMBL/GenBank/DDBJ whole genome shotgun (WGS) entry which is preliminary data.</text>
</comment>